<evidence type="ECO:0000256" key="9">
    <source>
        <dbReference type="ARBA" id="ARBA00023002"/>
    </source>
</evidence>
<evidence type="ECO:0000256" key="17">
    <source>
        <dbReference type="PIRSR" id="PIRSR000099-3"/>
    </source>
</evidence>
<keyword evidence="9 13" id="KW-0560">Oxidoreductase</keyword>
<comment type="pathway">
    <text evidence="2 13">Amino-acid biosynthesis; L-histidine biosynthesis; L-histidine from 5-phospho-alpha-D-ribose 1-diphosphate: step 9/9.</text>
</comment>
<dbReference type="InterPro" id="IPR001692">
    <property type="entry name" value="Histidinol_DH_CS"/>
</dbReference>
<feature type="active site" description="Proton acceptor" evidence="13 15">
    <location>
        <position position="333"/>
    </location>
</feature>
<dbReference type="Gene3D" id="3.40.50.1980">
    <property type="entry name" value="Nitrogenase molybdenum iron protein domain"/>
    <property type="match status" value="2"/>
</dbReference>
<protein>
    <recommendedName>
        <fullName evidence="5 13">Histidinol dehydrogenase</fullName>
        <shortName evidence="13">HDH</shortName>
        <ecNumber evidence="4 13">1.1.1.23</ecNumber>
    </recommendedName>
</protein>
<evidence type="ECO:0000256" key="14">
    <source>
        <dbReference type="PIRNR" id="PIRNR000099"/>
    </source>
</evidence>
<comment type="catalytic activity">
    <reaction evidence="12 13">
        <text>L-histidinol + 2 NAD(+) + H2O = L-histidine + 2 NADH + 3 H(+)</text>
        <dbReference type="Rhea" id="RHEA:20641"/>
        <dbReference type="ChEBI" id="CHEBI:15377"/>
        <dbReference type="ChEBI" id="CHEBI:15378"/>
        <dbReference type="ChEBI" id="CHEBI:57540"/>
        <dbReference type="ChEBI" id="CHEBI:57595"/>
        <dbReference type="ChEBI" id="CHEBI:57699"/>
        <dbReference type="ChEBI" id="CHEBI:57945"/>
        <dbReference type="EC" id="1.1.1.23"/>
    </reaction>
</comment>
<feature type="binding site" evidence="13 17">
    <location>
        <position position="334"/>
    </location>
    <ligand>
        <name>substrate</name>
    </ligand>
</feature>
<feature type="binding site" evidence="13 17">
    <location>
        <position position="268"/>
    </location>
    <ligand>
        <name>substrate</name>
    </ligand>
</feature>
<dbReference type="PIRSF" id="PIRSF000099">
    <property type="entry name" value="Histidinol_dh"/>
    <property type="match status" value="1"/>
</dbReference>
<evidence type="ECO:0000256" key="12">
    <source>
        <dbReference type="ARBA" id="ARBA00049489"/>
    </source>
</evidence>
<dbReference type="InterPro" id="IPR012131">
    <property type="entry name" value="Hstdl_DH"/>
</dbReference>
<keyword evidence="21" id="KW-1185">Reference proteome</keyword>
<feature type="binding site" evidence="13 18">
    <location>
        <position position="426"/>
    </location>
    <ligand>
        <name>Zn(2+)</name>
        <dbReference type="ChEBI" id="CHEBI:29105"/>
    </ligand>
</feature>
<dbReference type="FunFam" id="3.40.50.1980:FF:000004">
    <property type="entry name" value="Histidinol dehydrogenase"/>
    <property type="match status" value="1"/>
</dbReference>
<dbReference type="PROSITE" id="PS00611">
    <property type="entry name" value="HISOL_DEHYDROGENASE"/>
    <property type="match status" value="1"/>
</dbReference>
<feature type="binding site" evidence="13 17">
    <location>
        <position position="421"/>
    </location>
    <ligand>
        <name>substrate</name>
    </ligand>
</feature>
<dbReference type="PRINTS" id="PR00083">
    <property type="entry name" value="HOLDHDRGNASE"/>
</dbReference>
<evidence type="ECO:0000256" key="7">
    <source>
        <dbReference type="ARBA" id="ARBA00022723"/>
    </source>
</evidence>
<keyword evidence="8 13" id="KW-0862">Zinc</keyword>
<dbReference type="Gene3D" id="1.20.5.1300">
    <property type="match status" value="1"/>
</dbReference>
<evidence type="ECO:0000256" key="2">
    <source>
        <dbReference type="ARBA" id="ARBA00004940"/>
    </source>
</evidence>
<comment type="function">
    <text evidence="1 13">Catalyzes the sequential NAD-dependent oxidations of L-histidinol to L-histidinaldehyde and then to L-histidine.</text>
</comment>
<dbReference type="Proteomes" id="UP001212189">
    <property type="component" value="Chromosome"/>
</dbReference>
<evidence type="ECO:0000256" key="1">
    <source>
        <dbReference type="ARBA" id="ARBA00003850"/>
    </source>
</evidence>
<reference evidence="20 21" key="1">
    <citation type="submission" date="2022-12" db="EMBL/GenBank/DDBJ databases">
        <title>Coexistence and Characterization of a Novel Tigecycline Resistance gene tet(X) variant and blaNDM-1 in a Pseudomonas caeni Isolate of Chicken Origin.</title>
        <authorList>
            <person name="Lu X."/>
            <person name="Zhang L."/>
            <person name="Li R."/>
            <person name="Wang Z."/>
        </authorList>
    </citation>
    <scope>NUCLEOTIDE SEQUENCE [LARGE SCALE GENOMIC DNA]</scope>
    <source>
        <strain evidence="20 21">CE14</strain>
    </source>
</reference>
<evidence type="ECO:0000256" key="3">
    <source>
        <dbReference type="ARBA" id="ARBA00010178"/>
    </source>
</evidence>
<dbReference type="FunFam" id="3.40.50.1980:FF:000010">
    <property type="entry name" value="Histidinol dehydrogenase"/>
    <property type="match status" value="1"/>
</dbReference>
<dbReference type="InterPro" id="IPR016161">
    <property type="entry name" value="Ald_DH/histidinol_DH"/>
</dbReference>
<evidence type="ECO:0000313" key="21">
    <source>
        <dbReference type="Proteomes" id="UP001212189"/>
    </source>
</evidence>
<dbReference type="PANTHER" id="PTHR21256:SF2">
    <property type="entry name" value="HISTIDINE BIOSYNTHESIS TRIFUNCTIONAL PROTEIN"/>
    <property type="match status" value="1"/>
</dbReference>
<feature type="binding site" evidence="13 16">
    <location>
        <position position="197"/>
    </location>
    <ligand>
        <name>NAD(+)</name>
        <dbReference type="ChEBI" id="CHEBI:57540"/>
    </ligand>
</feature>
<evidence type="ECO:0000256" key="4">
    <source>
        <dbReference type="ARBA" id="ARBA00012965"/>
    </source>
</evidence>
<dbReference type="EMBL" id="CP114976">
    <property type="protein sequence ID" value="WBE26065.1"/>
    <property type="molecule type" value="Genomic_DNA"/>
</dbReference>
<evidence type="ECO:0000256" key="16">
    <source>
        <dbReference type="PIRSR" id="PIRSR000099-2"/>
    </source>
</evidence>
<feature type="active site" description="Proton acceptor" evidence="13 15">
    <location>
        <position position="334"/>
    </location>
</feature>
<evidence type="ECO:0000256" key="10">
    <source>
        <dbReference type="ARBA" id="ARBA00023027"/>
    </source>
</evidence>
<dbReference type="GO" id="GO:0000105">
    <property type="term" value="P:L-histidine biosynthetic process"/>
    <property type="evidence" value="ECO:0007669"/>
    <property type="project" value="UniProtKB-UniRule"/>
</dbReference>
<evidence type="ECO:0000256" key="13">
    <source>
        <dbReference type="HAMAP-Rule" id="MF_01024"/>
    </source>
</evidence>
<comment type="cofactor">
    <cofactor evidence="13 18">
        <name>Zn(2+)</name>
        <dbReference type="ChEBI" id="CHEBI:29105"/>
    </cofactor>
    <text evidence="13 18">Binds 1 zinc ion per subunit.</text>
</comment>
<feature type="binding site" evidence="13 17">
    <location>
        <position position="367"/>
    </location>
    <ligand>
        <name>substrate</name>
    </ligand>
</feature>
<feature type="binding site" evidence="13 18">
    <location>
        <position position="367"/>
    </location>
    <ligand>
        <name>Zn(2+)</name>
        <dbReference type="ChEBI" id="CHEBI:29105"/>
    </ligand>
</feature>
<dbReference type="NCBIfam" id="TIGR00069">
    <property type="entry name" value="hisD"/>
    <property type="match status" value="1"/>
</dbReference>
<evidence type="ECO:0000256" key="8">
    <source>
        <dbReference type="ARBA" id="ARBA00022833"/>
    </source>
</evidence>
<dbReference type="SUPFAM" id="SSF53720">
    <property type="entry name" value="ALDH-like"/>
    <property type="match status" value="1"/>
</dbReference>
<organism evidence="20 21">
    <name type="scientific">Denitrificimonas caeni</name>
    <dbReference type="NCBI Taxonomy" id="521720"/>
    <lineage>
        <taxon>Bacteria</taxon>
        <taxon>Pseudomonadati</taxon>
        <taxon>Pseudomonadota</taxon>
        <taxon>Gammaproteobacteria</taxon>
        <taxon>Pseudomonadales</taxon>
        <taxon>Pseudomonadaceae</taxon>
        <taxon>Denitrificimonas</taxon>
    </lineage>
</organism>
<evidence type="ECO:0000256" key="6">
    <source>
        <dbReference type="ARBA" id="ARBA00022605"/>
    </source>
</evidence>
<dbReference type="GO" id="GO:0005829">
    <property type="term" value="C:cytosol"/>
    <property type="evidence" value="ECO:0007669"/>
    <property type="project" value="TreeGrafter"/>
</dbReference>
<keyword evidence="6 13" id="KW-0028">Amino-acid biosynthesis</keyword>
<feature type="binding site" evidence="13 17">
    <location>
        <position position="265"/>
    </location>
    <ligand>
        <name>substrate</name>
    </ligand>
</feature>
<feature type="binding site" evidence="13 16">
    <location>
        <position position="136"/>
    </location>
    <ligand>
        <name>NAD(+)</name>
        <dbReference type="ChEBI" id="CHEBI:57540"/>
    </ligand>
</feature>
<keyword evidence="10 13" id="KW-0520">NAD</keyword>
<dbReference type="AlphaFoldDB" id="A0AAF0AK31"/>
<keyword evidence="11 13" id="KW-0368">Histidine biosynthesis</keyword>
<dbReference type="GO" id="GO:0008270">
    <property type="term" value="F:zinc ion binding"/>
    <property type="evidence" value="ECO:0007669"/>
    <property type="project" value="UniProtKB-UniRule"/>
</dbReference>
<dbReference type="Pfam" id="PF00815">
    <property type="entry name" value="Histidinol_dh"/>
    <property type="match status" value="1"/>
</dbReference>
<dbReference type="GO" id="GO:0004399">
    <property type="term" value="F:histidinol dehydrogenase activity"/>
    <property type="evidence" value="ECO:0007669"/>
    <property type="project" value="UniProtKB-UniRule"/>
</dbReference>
<accession>A0AAF0AK31</accession>
<dbReference type="InterPro" id="IPR022695">
    <property type="entry name" value="Histidinol_DH_monofunct"/>
</dbReference>
<feature type="binding site" evidence="13 18">
    <location>
        <position position="265"/>
    </location>
    <ligand>
        <name>Zn(2+)</name>
        <dbReference type="ChEBI" id="CHEBI:29105"/>
    </ligand>
</feature>
<dbReference type="EC" id="1.1.1.23" evidence="4 13"/>
<evidence type="ECO:0000256" key="5">
    <source>
        <dbReference type="ARBA" id="ARBA00016531"/>
    </source>
</evidence>
<feature type="binding site" evidence="13 17">
    <location>
        <position position="426"/>
    </location>
    <ligand>
        <name>substrate</name>
    </ligand>
</feature>
<dbReference type="HAMAP" id="MF_01024">
    <property type="entry name" value="HisD"/>
    <property type="match status" value="1"/>
</dbReference>
<dbReference type="PANTHER" id="PTHR21256">
    <property type="entry name" value="HISTIDINOL DEHYDROGENASE HDH"/>
    <property type="match status" value="1"/>
</dbReference>
<dbReference type="GO" id="GO:0051287">
    <property type="term" value="F:NAD binding"/>
    <property type="evidence" value="ECO:0007669"/>
    <property type="project" value="InterPro"/>
</dbReference>
<feature type="binding site" evidence="13 16">
    <location>
        <position position="220"/>
    </location>
    <ligand>
        <name>NAD(+)</name>
        <dbReference type="ChEBI" id="CHEBI:57540"/>
    </ligand>
</feature>
<dbReference type="KEGG" id="dce:O6P33_04295"/>
<gene>
    <name evidence="13 20" type="primary">hisD</name>
    <name evidence="20" type="ORF">O6P33_04295</name>
</gene>
<dbReference type="FunFam" id="1.20.5.1300:FF:000002">
    <property type="entry name" value="Histidinol dehydrogenase, chloroplastic"/>
    <property type="match status" value="1"/>
</dbReference>
<feature type="binding site" evidence="13 17">
    <location>
        <position position="243"/>
    </location>
    <ligand>
        <name>substrate</name>
    </ligand>
</feature>
<dbReference type="RefSeq" id="WP_269819011.1">
    <property type="nucleotide sequence ID" value="NZ_CP114976.1"/>
</dbReference>
<sequence>MTAGTITRRLNAQATDFNTQLDQLLSWESVSDATINQRVLDIIDNVRSRGDAALIDYTRQFDGLNVAQMSDLILPRERLELALTRITAEQRTALETAAQRVRQYHEKQVQDSWRYTEANGTVLGQQVTPLDRAGLYVPGGKASYPSSVLMNAIPAKVAGVPEVVMVVPTPRGEINELVLAAAAIAGVDRVFTIGGAQAVAALAYGTESVPPVDKIVGPGNIYVATAKRHVFGKVGIDMIAGPSEILVICDGKTDPDWIAMDLFSQAEHDEDAQSILLSPDADFLDQVEASMQRLLPTLEREEIARISLRERGALIHVADMAQAVAVANRIAPEHLELSVENPEELLPQIRHAGAIFMGRYTAEALGDYCAGPNHVLPTSGTARFSSPLGVYDFQKRSSIIYCSPEGASELGKVASVLARGESLTAHARSAEYRIKAD</sequence>
<proteinExistence type="inferred from homology"/>
<evidence type="ECO:0000313" key="20">
    <source>
        <dbReference type="EMBL" id="WBE26065.1"/>
    </source>
</evidence>
<evidence type="ECO:0000256" key="11">
    <source>
        <dbReference type="ARBA" id="ARBA00023102"/>
    </source>
</evidence>
<comment type="similarity">
    <text evidence="3 13 14 19">Belongs to the histidinol dehydrogenase family.</text>
</comment>
<evidence type="ECO:0000256" key="15">
    <source>
        <dbReference type="PIRSR" id="PIRSR000099-1"/>
    </source>
</evidence>
<evidence type="ECO:0000256" key="19">
    <source>
        <dbReference type="RuleBase" id="RU004175"/>
    </source>
</evidence>
<feature type="binding site" evidence="13 18">
    <location>
        <position position="268"/>
    </location>
    <ligand>
        <name>Zn(2+)</name>
        <dbReference type="ChEBI" id="CHEBI:29105"/>
    </ligand>
</feature>
<evidence type="ECO:0000256" key="18">
    <source>
        <dbReference type="PIRSR" id="PIRSR000099-4"/>
    </source>
</evidence>
<keyword evidence="7 13" id="KW-0479">Metal-binding</keyword>
<name>A0AAF0AK31_9GAMM</name>
<dbReference type="CDD" id="cd06572">
    <property type="entry name" value="Histidinol_dh"/>
    <property type="match status" value="1"/>
</dbReference>